<dbReference type="Pfam" id="PF04545">
    <property type="entry name" value="Sigma70_r4"/>
    <property type="match status" value="1"/>
</dbReference>
<dbReference type="AlphaFoldDB" id="A0A2H0W6D8"/>
<dbReference type="GO" id="GO:0003700">
    <property type="term" value="F:DNA-binding transcription factor activity"/>
    <property type="evidence" value="ECO:0007669"/>
    <property type="project" value="InterPro"/>
</dbReference>
<dbReference type="InterPro" id="IPR013324">
    <property type="entry name" value="RNA_pol_sigma_r3/r4-like"/>
</dbReference>
<dbReference type="Proteomes" id="UP000231382">
    <property type="component" value="Unassembled WGS sequence"/>
</dbReference>
<dbReference type="Pfam" id="PF05066">
    <property type="entry name" value="HARE-HTH"/>
    <property type="match status" value="1"/>
</dbReference>
<dbReference type="GO" id="GO:0006352">
    <property type="term" value="P:DNA-templated transcription initiation"/>
    <property type="evidence" value="ECO:0007669"/>
    <property type="project" value="InterPro"/>
</dbReference>
<dbReference type="PROSITE" id="PS51913">
    <property type="entry name" value="HTH_HARE"/>
    <property type="match status" value="1"/>
</dbReference>
<proteinExistence type="predicted"/>
<evidence type="ECO:0000256" key="1">
    <source>
        <dbReference type="ARBA" id="ARBA00023163"/>
    </source>
</evidence>
<name>A0A2H0W6D8_9BACT</name>
<sequence length="342" mass="38780">MAIKNFSPHKLVKDSVANLKPNEATVVLGRFGIGSDHQTLSSIGRKLKLSRERIRQIEREGLRKMAREIVEKKNPVVLEIIAEFEKSGGITSHSKIAKRFLEQNHWESKDEFNSLHLVFSLMPQIIKIEKTTELEAGWILASMSKDEAVKVINDWAKHLDNLNKPATLDVLIDAHPDHKKFKVTFLSELPEISKKLITTDSGEIGLTAWPEINPRNVRDKIYFVLKQNGKPMHFGDIAKAISVQKFNNKNIVRATVHNELIADQRFVLIGRGIYALSEWGYQDGTVADIIKNVLDGHKEGLSVEEITKKVLKQRMVKKNTVVINLQTKPAFAKVAKDRYALK</sequence>
<reference evidence="4" key="1">
    <citation type="submission" date="2017-09" db="EMBL/GenBank/DDBJ databases">
        <title>Depth-based differentiation of microbial function through sediment-hosted aquifers and enrichment of novel symbionts in the deep terrestrial subsurface.</title>
        <authorList>
            <person name="Probst A.J."/>
            <person name="Ladd B."/>
            <person name="Jarett J.K."/>
            <person name="Geller-Mcgrath D.E."/>
            <person name="Sieber C.M.K."/>
            <person name="Emerson J.B."/>
            <person name="Anantharaman K."/>
            <person name="Thomas B.C."/>
            <person name="Malmstrom R."/>
            <person name="Stieglmeier M."/>
            <person name="Klingl A."/>
            <person name="Woyke T."/>
            <person name="Ryan C.M."/>
            <person name="Banfield J.F."/>
        </authorList>
    </citation>
    <scope>NUCLEOTIDE SEQUENCE [LARGE SCALE GENOMIC DNA]</scope>
</reference>
<dbReference type="InterPro" id="IPR007630">
    <property type="entry name" value="RNA_pol_sigma70_r4"/>
</dbReference>
<dbReference type="InterPro" id="IPR036388">
    <property type="entry name" value="WH-like_DNA-bd_sf"/>
</dbReference>
<keyword evidence="1" id="KW-0804">Transcription</keyword>
<gene>
    <name evidence="3" type="ORF">COT78_03005</name>
</gene>
<dbReference type="EMBL" id="PEZW01000018">
    <property type="protein sequence ID" value="PIS07642.1"/>
    <property type="molecule type" value="Genomic_DNA"/>
</dbReference>
<protein>
    <recommendedName>
        <fullName evidence="2">HTH HARE-type domain-containing protein</fullName>
    </recommendedName>
</protein>
<accession>A0A2H0W6D8</accession>
<evidence type="ECO:0000313" key="4">
    <source>
        <dbReference type="Proteomes" id="UP000231382"/>
    </source>
</evidence>
<dbReference type="Gene3D" id="1.10.10.1250">
    <property type="entry name" value="RNA polymerase, subunit delta, N-terminal domain"/>
    <property type="match status" value="1"/>
</dbReference>
<dbReference type="SUPFAM" id="SSF88659">
    <property type="entry name" value="Sigma3 and sigma4 domains of RNA polymerase sigma factors"/>
    <property type="match status" value="1"/>
</dbReference>
<evidence type="ECO:0000259" key="2">
    <source>
        <dbReference type="PROSITE" id="PS51913"/>
    </source>
</evidence>
<comment type="caution">
    <text evidence="3">The sequence shown here is derived from an EMBL/GenBank/DDBJ whole genome shotgun (WGS) entry which is preliminary data.</text>
</comment>
<organism evidence="3 4">
    <name type="scientific">Candidatus Berkelbacteria bacterium CG10_big_fil_rev_8_21_14_0_10_43_13</name>
    <dbReference type="NCBI Taxonomy" id="1974514"/>
    <lineage>
        <taxon>Bacteria</taxon>
        <taxon>Candidatus Berkelbacteria</taxon>
    </lineage>
</organism>
<dbReference type="InterPro" id="IPR007759">
    <property type="entry name" value="Asxl_HARE-HTH"/>
</dbReference>
<feature type="domain" description="HTH HARE-type" evidence="2">
    <location>
        <begin position="215"/>
        <end position="279"/>
    </location>
</feature>
<dbReference type="InterPro" id="IPR000943">
    <property type="entry name" value="RNA_pol_sigma70"/>
</dbReference>
<dbReference type="PRINTS" id="PR00046">
    <property type="entry name" value="SIGMA70FCT"/>
</dbReference>
<dbReference type="Gene3D" id="1.10.10.10">
    <property type="entry name" value="Winged helix-like DNA-binding domain superfamily/Winged helix DNA-binding domain"/>
    <property type="match status" value="1"/>
</dbReference>
<dbReference type="InterPro" id="IPR038087">
    <property type="entry name" value="RNAP_delta_N_dom_sf"/>
</dbReference>
<evidence type="ECO:0000313" key="3">
    <source>
        <dbReference type="EMBL" id="PIS07642.1"/>
    </source>
</evidence>